<dbReference type="PANTHER" id="PTHR37166:SF1">
    <property type="entry name" value="PROTEIN FLAG"/>
    <property type="match status" value="1"/>
</dbReference>
<evidence type="ECO:0000313" key="3">
    <source>
        <dbReference type="Proteomes" id="UP000324781"/>
    </source>
</evidence>
<sequence length="122" mass="13704">MRIGGIENNVTVKAPVSSETAAKNVSPGNAGPVKEAARYEETASDWQLSEGFLRKAVEKANKTMAIQNRYLEFRIHERTNEIIVRVVDSETKEVIREIPSEKILDMFASMLEIAGLLVDERR</sequence>
<dbReference type="Gene3D" id="3.30.160.170">
    <property type="entry name" value="FlaG-like"/>
    <property type="match status" value="1"/>
</dbReference>
<dbReference type="RefSeq" id="WP_149678226.1">
    <property type="nucleotide sequence ID" value="NZ_FQZP01000011.1"/>
</dbReference>
<dbReference type="PANTHER" id="PTHR37166">
    <property type="entry name" value="PROTEIN FLAG"/>
    <property type="match status" value="1"/>
</dbReference>
<dbReference type="EMBL" id="FQZP01000011">
    <property type="protein sequence ID" value="SHI81774.1"/>
    <property type="molecule type" value="Genomic_DNA"/>
</dbReference>
<dbReference type="OrthoDB" id="9799867at2"/>
<protein>
    <submittedName>
        <fullName evidence="2">Uncharacterized conserved protein, FlaG/YvyC family</fullName>
    </submittedName>
</protein>
<proteinExistence type="predicted"/>
<organism evidence="2 3">
    <name type="scientific">Thermoclostridium caenicola</name>
    <dbReference type="NCBI Taxonomy" id="659425"/>
    <lineage>
        <taxon>Bacteria</taxon>
        <taxon>Bacillati</taxon>
        <taxon>Bacillota</taxon>
        <taxon>Clostridia</taxon>
        <taxon>Eubacteriales</taxon>
        <taxon>Oscillospiraceae</taxon>
        <taxon>Thermoclostridium</taxon>
    </lineage>
</organism>
<accession>A0A1M6E8B8</accession>
<evidence type="ECO:0000256" key="1">
    <source>
        <dbReference type="SAM" id="MobiDB-lite"/>
    </source>
</evidence>
<reference evidence="2 3" key="1">
    <citation type="submission" date="2016-11" db="EMBL/GenBank/DDBJ databases">
        <authorList>
            <person name="Varghese N."/>
            <person name="Submissions S."/>
        </authorList>
    </citation>
    <scope>NUCLEOTIDE SEQUENCE [LARGE SCALE GENOMIC DNA]</scope>
    <source>
        <strain evidence="2 3">DSM 19027</strain>
    </source>
</reference>
<dbReference type="SUPFAM" id="SSF160214">
    <property type="entry name" value="FlaG-like"/>
    <property type="match status" value="1"/>
</dbReference>
<dbReference type="InterPro" id="IPR005186">
    <property type="entry name" value="FlaG"/>
</dbReference>
<dbReference type="InterPro" id="IPR035924">
    <property type="entry name" value="FlaG-like_sf"/>
</dbReference>
<name>A0A1M6E8B8_9FIRM</name>
<keyword evidence="3" id="KW-1185">Reference proteome</keyword>
<feature type="region of interest" description="Disordered" evidence="1">
    <location>
        <begin position="17"/>
        <end position="36"/>
    </location>
</feature>
<gene>
    <name evidence="2" type="ORF">SAMN05444373_101116</name>
</gene>
<evidence type="ECO:0000313" key="2">
    <source>
        <dbReference type="EMBL" id="SHI81774.1"/>
    </source>
</evidence>
<dbReference type="Pfam" id="PF03646">
    <property type="entry name" value="FlaG"/>
    <property type="match status" value="1"/>
</dbReference>
<feature type="compositionally biased region" description="Polar residues" evidence="1">
    <location>
        <begin position="17"/>
        <end position="27"/>
    </location>
</feature>
<dbReference type="Proteomes" id="UP000324781">
    <property type="component" value="Unassembled WGS sequence"/>
</dbReference>
<dbReference type="AlphaFoldDB" id="A0A1M6E8B8"/>